<keyword evidence="2" id="KW-1185">Reference proteome</keyword>
<dbReference type="SUPFAM" id="SSF53187">
    <property type="entry name" value="Zn-dependent exopeptidases"/>
    <property type="match status" value="1"/>
</dbReference>
<dbReference type="Proteomes" id="UP000746471">
    <property type="component" value="Unassembled WGS sequence"/>
</dbReference>
<name>A0ABS5PQW5_9FIRM</name>
<dbReference type="PANTHER" id="PTHR43808:SF27">
    <property type="entry name" value="PROTEIN ROCB"/>
    <property type="match status" value="1"/>
</dbReference>
<sequence>MRNEFGDIMINRLKQLVTLNSEVTTEGEKHFNEVLHKELVQWPYFMTNPEHVGLYAIPNDMAERSILWGYVDKGARETILMFGHCDVVTTDNFQSFKPLAFSPDLLRKAFIEQGVACDDLEDEAWLFGRGSCDMKAGLAIQLVLLKELSQTEEPYPNILWLSVPDEEKLSVGMRSAIQLIHELKRRFHLSLPLAILSEPHDRDDSGAFTTYAGTAGKIMPMIMARGIQTHAGDIYAGFNAITLMTEIVKAVDLNTEMSDVKYREMTTPPSFLGLRDLKAAYDVTTPEYVAGFFNWTFLKNNFEQKFEQLKSLCVWSVEDAINQLNYSLNEYLRKQLKPSYQCCRQFDFEVLFLEELYERLPETFDAKAFVAAIWRNETFVDDYDFTATVVKRLMEKAEIKGPSVVIALMPPIYPAVDSTDYFERELLPVIERIAEGEGFQHQLKHYFQKISDLSYCSGGSVDYERITANCPGLGLSYALDFEALSRLDMAVVNIGPWGKDLHLKTERVYLPDVVHNVPKILDAILRQYADK</sequence>
<evidence type="ECO:0000313" key="2">
    <source>
        <dbReference type="Proteomes" id="UP000746471"/>
    </source>
</evidence>
<dbReference type="PIRSF" id="PIRSF010386">
    <property type="entry name" value="RocB"/>
    <property type="match status" value="1"/>
</dbReference>
<dbReference type="Gene3D" id="3.40.630.10">
    <property type="entry name" value="Zn peptidases"/>
    <property type="match status" value="1"/>
</dbReference>
<dbReference type="PANTHER" id="PTHR43808">
    <property type="entry name" value="ACETYLORNITHINE DEACETYLASE"/>
    <property type="match status" value="1"/>
</dbReference>
<dbReference type="EMBL" id="JAHBCL010000018">
    <property type="protein sequence ID" value="MBS7527302.1"/>
    <property type="molecule type" value="Genomic_DNA"/>
</dbReference>
<dbReference type="Pfam" id="PF01546">
    <property type="entry name" value="Peptidase_M20"/>
    <property type="match status" value="1"/>
</dbReference>
<dbReference type="InterPro" id="IPR050072">
    <property type="entry name" value="Peptidase_M20A"/>
</dbReference>
<organism evidence="1 2">
    <name type="scientific">Fusibacter paucivorans</name>
    <dbReference type="NCBI Taxonomy" id="76009"/>
    <lineage>
        <taxon>Bacteria</taxon>
        <taxon>Bacillati</taxon>
        <taxon>Bacillota</taxon>
        <taxon>Clostridia</taxon>
        <taxon>Eubacteriales</taxon>
        <taxon>Eubacteriales Family XII. Incertae Sedis</taxon>
        <taxon>Fusibacter</taxon>
    </lineage>
</organism>
<dbReference type="InterPro" id="IPR012166">
    <property type="entry name" value="Uncharacterised_RocB"/>
</dbReference>
<comment type="caution">
    <text evidence="1">The sequence shown here is derived from an EMBL/GenBank/DDBJ whole genome shotgun (WGS) entry which is preliminary data.</text>
</comment>
<accession>A0ABS5PQW5</accession>
<dbReference type="RefSeq" id="WP_213237160.1">
    <property type="nucleotide sequence ID" value="NZ_JAHBCL010000018.1"/>
</dbReference>
<gene>
    <name evidence="1" type="ORF">KHM83_11475</name>
</gene>
<proteinExistence type="predicted"/>
<dbReference type="InterPro" id="IPR002933">
    <property type="entry name" value="Peptidase_M20"/>
</dbReference>
<evidence type="ECO:0000313" key="1">
    <source>
        <dbReference type="EMBL" id="MBS7527302.1"/>
    </source>
</evidence>
<reference evidence="1 2" key="1">
    <citation type="submission" date="2021-05" db="EMBL/GenBank/DDBJ databases">
        <title>Fusibacter ferrireducens sp. nov., an anaerobic, sulfur- and Fe-reducing bacterium isolated from the mangrove sediment.</title>
        <authorList>
            <person name="Qiu D."/>
        </authorList>
    </citation>
    <scope>NUCLEOTIDE SEQUENCE [LARGE SCALE GENOMIC DNA]</scope>
    <source>
        <strain evidence="1 2">DSM 12116</strain>
    </source>
</reference>
<protein>
    <submittedName>
        <fullName evidence="1">M20/M25/M40 family metallo-hydrolase</fullName>
    </submittedName>
</protein>